<accession>A0ABR7VJ28</accession>
<keyword evidence="4" id="KW-1185">Reference proteome</keyword>
<feature type="chain" id="PRO_5047249019" description="DUF4890 domain-containing protein" evidence="2">
    <location>
        <begin position="19"/>
        <end position="148"/>
    </location>
</feature>
<feature type="region of interest" description="Disordered" evidence="1">
    <location>
        <begin position="70"/>
        <end position="92"/>
    </location>
</feature>
<proteinExistence type="predicted"/>
<feature type="compositionally biased region" description="Basic and acidic residues" evidence="1">
    <location>
        <begin position="72"/>
        <end position="92"/>
    </location>
</feature>
<dbReference type="RefSeq" id="WP_188315659.1">
    <property type="nucleotide sequence ID" value="NZ_JABTCG010000010.1"/>
</dbReference>
<dbReference type="EMBL" id="JABTCG010000010">
    <property type="protein sequence ID" value="MBD0852537.1"/>
    <property type="molecule type" value="Genomic_DNA"/>
</dbReference>
<reference evidence="3 4" key="1">
    <citation type="submission" date="2020-05" db="EMBL/GenBank/DDBJ databases">
        <title>The draft genome sequence of Maribacter arenosus CAU 1321.</title>
        <authorList>
            <person name="Mu L."/>
        </authorList>
    </citation>
    <scope>NUCLEOTIDE SEQUENCE [LARGE SCALE GENOMIC DNA]</scope>
    <source>
        <strain evidence="3 4">CAU 1321</strain>
    </source>
</reference>
<name>A0ABR7VJ28_9FLAO</name>
<sequence length="148" mass="16895">MKKVILLVVLMAGFTAMAQKGERGQRGEYKNMSAEQMATLQTKKMTLDLDLTQAQQTKVQALNLENAKKRKAQMEARKAQKESGEAKALTSDERFAMKQERLDAAIAHKAELKKILNEEQFAKWEMHHKKRGEHRKDKGNRSKGKKQG</sequence>
<keyword evidence="2" id="KW-0732">Signal</keyword>
<feature type="signal peptide" evidence="2">
    <location>
        <begin position="1"/>
        <end position="18"/>
    </location>
</feature>
<evidence type="ECO:0000256" key="2">
    <source>
        <dbReference type="SAM" id="SignalP"/>
    </source>
</evidence>
<protein>
    <recommendedName>
        <fullName evidence="5">DUF4890 domain-containing protein</fullName>
    </recommendedName>
</protein>
<dbReference type="Gene3D" id="1.20.120.1490">
    <property type="match status" value="1"/>
</dbReference>
<feature type="region of interest" description="Disordered" evidence="1">
    <location>
        <begin position="123"/>
        <end position="148"/>
    </location>
</feature>
<evidence type="ECO:0000313" key="4">
    <source>
        <dbReference type="Proteomes" id="UP000598350"/>
    </source>
</evidence>
<comment type="caution">
    <text evidence="3">The sequence shown here is derived from an EMBL/GenBank/DDBJ whole genome shotgun (WGS) entry which is preliminary data.</text>
</comment>
<organism evidence="3 4">
    <name type="scientific">Maribacter arenosus</name>
    <dbReference type="NCBI Taxonomy" id="1854708"/>
    <lineage>
        <taxon>Bacteria</taxon>
        <taxon>Pseudomonadati</taxon>
        <taxon>Bacteroidota</taxon>
        <taxon>Flavobacteriia</taxon>
        <taxon>Flavobacteriales</taxon>
        <taxon>Flavobacteriaceae</taxon>
        <taxon>Maribacter</taxon>
    </lineage>
</organism>
<evidence type="ECO:0008006" key="5">
    <source>
        <dbReference type="Google" id="ProtNLM"/>
    </source>
</evidence>
<evidence type="ECO:0000313" key="3">
    <source>
        <dbReference type="EMBL" id="MBD0852537.1"/>
    </source>
</evidence>
<dbReference type="Proteomes" id="UP000598350">
    <property type="component" value="Unassembled WGS sequence"/>
</dbReference>
<evidence type="ECO:0000256" key="1">
    <source>
        <dbReference type="SAM" id="MobiDB-lite"/>
    </source>
</evidence>
<gene>
    <name evidence="3" type="ORF">HPE63_17805</name>
</gene>